<dbReference type="InterPro" id="IPR011006">
    <property type="entry name" value="CheY-like_superfamily"/>
</dbReference>
<keyword evidence="4 7" id="KW-0238">DNA-binding</keyword>
<evidence type="ECO:0000256" key="2">
    <source>
        <dbReference type="ARBA" id="ARBA00023012"/>
    </source>
</evidence>
<comment type="caution">
    <text evidence="10">The sequence shown here is derived from an EMBL/GenBank/DDBJ whole genome shotgun (WGS) entry which is preliminary data.</text>
</comment>
<dbReference type="InterPro" id="IPR001867">
    <property type="entry name" value="OmpR/PhoB-type_DNA-bd"/>
</dbReference>
<dbReference type="Gene3D" id="6.10.250.690">
    <property type="match status" value="1"/>
</dbReference>
<dbReference type="InterPro" id="IPR001789">
    <property type="entry name" value="Sig_transdc_resp-reg_receiver"/>
</dbReference>
<dbReference type="EMBL" id="VGLS01000152">
    <property type="protein sequence ID" value="MBM3223496.1"/>
    <property type="molecule type" value="Genomic_DNA"/>
</dbReference>
<feature type="domain" description="OmpR/PhoB-type" evidence="9">
    <location>
        <begin position="83"/>
        <end position="179"/>
    </location>
</feature>
<protein>
    <submittedName>
        <fullName evidence="10">Response regulator</fullName>
    </submittedName>
</protein>
<evidence type="ECO:0000256" key="7">
    <source>
        <dbReference type="PROSITE-ProRule" id="PRU01091"/>
    </source>
</evidence>
<dbReference type="PROSITE" id="PS51755">
    <property type="entry name" value="OMPR_PHOB"/>
    <property type="match status" value="1"/>
</dbReference>
<dbReference type="PANTHER" id="PTHR48111:SF4">
    <property type="entry name" value="DNA-BINDING DUAL TRANSCRIPTIONAL REGULATOR OMPR"/>
    <property type="match status" value="1"/>
</dbReference>
<keyword evidence="5" id="KW-0804">Transcription</keyword>
<feature type="DNA-binding region" description="OmpR/PhoB-type" evidence="7">
    <location>
        <begin position="83"/>
        <end position="179"/>
    </location>
</feature>
<dbReference type="GO" id="GO:0032993">
    <property type="term" value="C:protein-DNA complex"/>
    <property type="evidence" value="ECO:0007669"/>
    <property type="project" value="TreeGrafter"/>
</dbReference>
<evidence type="ECO:0000256" key="6">
    <source>
        <dbReference type="PROSITE-ProRule" id="PRU00169"/>
    </source>
</evidence>
<evidence type="ECO:0000259" key="9">
    <source>
        <dbReference type="PROSITE" id="PS51755"/>
    </source>
</evidence>
<evidence type="ECO:0000256" key="3">
    <source>
        <dbReference type="ARBA" id="ARBA00023015"/>
    </source>
</evidence>
<dbReference type="AlphaFoldDB" id="A0A937W1J6"/>
<evidence type="ECO:0000259" key="8">
    <source>
        <dbReference type="PROSITE" id="PS50110"/>
    </source>
</evidence>
<evidence type="ECO:0000256" key="5">
    <source>
        <dbReference type="ARBA" id="ARBA00023163"/>
    </source>
</evidence>
<dbReference type="InterPro" id="IPR039420">
    <property type="entry name" value="WalR-like"/>
</dbReference>
<dbReference type="PANTHER" id="PTHR48111">
    <property type="entry name" value="REGULATOR OF RPOS"/>
    <property type="match status" value="1"/>
</dbReference>
<evidence type="ECO:0000256" key="4">
    <source>
        <dbReference type="ARBA" id="ARBA00023125"/>
    </source>
</evidence>
<keyword evidence="3" id="KW-0805">Transcription regulation</keyword>
<keyword evidence="1 6" id="KW-0597">Phosphoprotein</keyword>
<dbReference type="Gene3D" id="1.10.10.10">
    <property type="entry name" value="Winged helix-like DNA-binding domain superfamily/Winged helix DNA-binding domain"/>
    <property type="match status" value="1"/>
</dbReference>
<dbReference type="InterPro" id="IPR036388">
    <property type="entry name" value="WH-like_DNA-bd_sf"/>
</dbReference>
<dbReference type="GO" id="GO:0006355">
    <property type="term" value="P:regulation of DNA-templated transcription"/>
    <property type="evidence" value="ECO:0007669"/>
    <property type="project" value="InterPro"/>
</dbReference>
<dbReference type="GO" id="GO:0005829">
    <property type="term" value="C:cytosol"/>
    <property type="evidence" value="ECO:0007669"/>
    <property type="project" value="TreeGrafter"/>
</dbReference>
<feature type="non-terminal residue" evidence="10">
    <location>
        <position position="1"/>
    </location>
</feature>
<organism evidence="10 11">
    <name type="scientific">Tectimicrobiota bacterium</name>
    <dbReference type="NCBI Taxonomy" id="2528274"/>
    <lineage>
        <taxon>Bacteria</taxon>
        <taxon>Pseudomonadati</taxon>
        <taxon>Nitrospinota/Tectimicrobiota group</taxon>
        <taxon>Candidatus Tectimicrobiota</taxon>
    </lineage>
</organism>
<dbReference type="InterPro" id="IPR016032">
    <property type="entry name" value="Sig_transdc_resp-reg_C-effctor"/>
</dbReference>
<dbReference type="Pfam" id="PF00072">
    <property type="entry name" value="Response_reg"/>
    <property type="match status" value="1"/>
</dbReference>
<proteinExistence type="predicted"/>
<sequence>LIVLDVMLPGVHGLEVCRQLKQDARTATIPVLMLSARGEEADIVVGLELGADDYLPKPFSPRVLLARIRAVLRRQHSLPAPEEQSLRHHGLVLHPGRHEVLVAGQTVPLTPTEFRLLHLLMRRPGWVFTRQQILTAAQGDDVSVTARAVDVHIVALRRKLDAAGDCIETIRGIGYRLQE</sequence>
<name>A0A937W1J6_UNCTE</name>
<accession>A0A937W1J6</accession>
<reference evidence="10" key="1">
    <citation type="submission" date="2019-03" db="EMBL/GenBank/DDBJ databases">
        <title>Lake Tanganyika Metagenome-Assembled Genomes (MAGs).</title>
        <authorList>
            <person name="Tran P."/>
        </authorList>
    </citation>
    <scope>NUCLEOTIDE SEQUENCE</scope>
    <source>
        <strain evidence="10">K_DeepCast_65m_m2_066</strain>
    </source>
</reference>
<evidence type="ECO:0000256" key="1">
    <source>
        <dbReference type="ARBA" id="ARBA00022553"/>
    </source>
</evidence>
<evidence type="ECO:0000313" key="10">
    <source>
        <dbReference type="EMBL" id="MBM3223496.1"/>
    </source>
</evidence>
<dbReference type="Proteomes" id="UP000712673">
    <property type="component" value="Unassembled WGS sequence"/>
</dbReference>
<dbReference type="Pfam" id="PF00486">
    <property type="entry name" value="Trans_reg_C"/>
    <property type="match status" value="1"/>
</dbReference>
<dbReference type="Gene3D" id="3.40.50.2300">
    <property type="match status" value="1"/>
</dbReference>
<dbReference type="GO" id="GO:0000976">
    <property type="term" value="F:transcription cis-regulatory region binding"/>
    <property type="evidence" value="ECO:0007669"/>
    <property type="project" value="TreeGrafter"/>
</dbReference>
<keyword evidence="2" id="KW-0902">Two-component regulatory system</keyword>
<dbReference type="SUPFAM" id="SSF52172">
    <property type="entry name" value="CheY-like"/>
    <property type="match status" value="1"/>
</dbReference>
<feature type="modified residue" description="4-aspartylphosphate" evidence="6">
    <location>
        <position position="5"/>
    </location>
</feature>
<dbReference type="SUPFAM" id="SSF46894">
    <property type="entry name" value="C-terminal effector domain of the bipartite response regulators"/>
    <property type="match status" value="1"/>
</dbReference>
<gene>
    <name evidence="10" type="ORF">FJZ47_06825</name>
</gene>
<dbReference type="PROSITE" id="PS50110">
    <property type="entry name" value="RESPONSE_REGULATORY"/>
    <property type="match status" value="1"/>
</dbReference>
<dbReference type="GO" id="GO:0000156">
    <property type="term" value="F:phosphorelay response regulator activity"/>
    <property type="evidence" value="ECO:0007669"/>
    <property type="project" value="TreeGrafter"/>
</dbReference>
<dbReference type="SMART" id="SM00862">
    <property type="entry name" value="Trans_reg_C"/>
    <property type="match status" value="1"/>
</dbReference>
<evidence type="ECO:0000313" key="11">
    <source>
        <dbReference type="Proteomes" id="UP000712673"/>
    </source>
</evidence>
<feature type="domain" description="Response regulatory" evidence="8">
    <location>
        <begin position="1"/>
        <end position="72"/>
    </location>
</feature>
<dbReference type="CDD" id="cd00383">
    <property type="entry name" value="trans_reg_C"/>
    <property type="match status" value="1"/>
</dbReference>